<sequence length="1765" mass="179814">MHRAVMRTTPYRVISAFVIMTLTVMAGVAVSPPEADAAITNAFASRYSVNANGAILIRGNTNMQCPAAATNCTAAQGGTGNGGETLNNNGYNMEFTNPDGDATTFNDSTATVDMPANSTVLFAGLYWGADISAGGNGVAAPTPASNNQVRFGVPNASGLSVVTATQMFAPTGVTSAYQGFADVTQQVSGAGNGTYTVADIQAGTGVDRYAGWSLVIAYQNAAKPLQSLRVYDGFGVVDTNSTSVDITVSGFQTPTDTSTPVEASIGAVVYEGDLGKVGDTLQLDGAAMMDSANPSNNFFNSTVSEGGTGLTSRTPAWSNLMGVDMDQFDATGKIAHNATQATLNLATSGETIYPGVVTFTTALAAPSLTTVTTPTDVDGGDLLPGDVIEYSIVVTNNGFDTARDIVLTDAIPTGLTYIPGTMTVAGNTVADTGPPLAYSISTLARNSSTTVTYRASVNSSTAPGSSIVNVPNLSYYGSSSSSAEIKGPGDTSTLTVQQPQVNLTATLTVSPAMVNRSSSPNTVNYTVKVDNAGQDLEPHPIAVVDLPTGITPGTLPNTCAAGNANQRVTCDLSAVAKNSSGTVTFPASVNNSAADTATATLTVTGSGNEGSPSNNTASADVKLNNSPVAKSYTRSTTHKTPVTIDVVADITDSDNPSGPFTTQVTTAPVHGTTIVNADQSITYTPDDDWRGTEPFVFTCYDPYGGSDTRTATITTTNASPTAVADARTTGSGVPITIDVVLNDTDPNNDTLTLTSVDPPQSGAGTTSMSAGKVVYTPAASFKGTATFTYVISDGQAQNNTATGTVTVTVSDGAPVAVNDTGTVVYKGTVLLNVLANDADPNGDPFGIVSTTTPNHGTIRIVGNQIEYTAPDGFSGTATFTYSIKDNLGNPTSTATVTVTVGNAAPVAKDLTPTTGYETPVTLNPALDSTDPNGDTLTVTSTTTPGHGTVVRNNDGTLTYTPNPGFTGTDTFTYTITDGTDTDTGTVTITIGNAPPTAGNDTYTVASNAPNTLDVLANDADSNGDTLTITIDTPPGHGTAQVVNGKVVYQAANGYHGTDTFHYTISDGKGGTAGATVTVTVVDGPPEANPDATSTSTNEPVTLNVLTNDTDPNGDTLTLAAVTAPAHGTVTFTQAGAVTYTPDDGYYGIDTFTYTCFDPGGNSDTGQITITVDNVAPNAIDDKFTVKPGTATELDVLANDTDPNTGQVLTVLQVGTATKGTVALTGGKVIYTPNTGATGTDTFTYTLTDDLGATDEATVTITISGDPDVNPDTVSTPSGTALDIDVTANDTDPDGDPLTLVSVTDPAHGTAVLAAGNKVRYTPTPGYYGTDTFTYTVRDTAGTTKTATVTVNVGNAPPVAAADTAAVQTGTPVDIDVLANDTDPNTDQTLEISGVGTPENGTAEIVDGKIRYTPADDFTGTDTFSYEVSDGEGGTAEGTVTVTVTSDDGKPVAVADERRTAYQKAITIQVLENDLDPNGSLALDTVGTPDHGTAKVSGDAVVYTPPSGFSGVATFTYTAKDDTGQSTGSTVKVTVALAPVAPNKDVEAEPGKAISIPLPTVDKNGIAITIRSVGTPKHGTAKLNADGSVTYTAAKGFAGTDTFTYLAEDADGNLTTGTITVAVAGASQPPVAVKDRYTVKKGGTVSFKPLKNDTDPYGETLSILKIGKPKHGTATLAGNTVTYAAAAGYTGTDTMSYTIQDERGGTARATITIRVTASGDADLPTTGSSIAPVFTVGMLAMVIGGFLLILTQVTRPGRHRPGRHRS</sequence>
<organism evidence="3 4">
    <name type="scientific">Actinoplanes derwentensis</name>
    <dbReference type="NCBI Taxonomy" id="113562"/>
    <lineage>
        <taxon>Bacteria</taxon>
        <taxon>Bacillati</taxon>
        <taxon>Actinomycetota</taxon>
        <taxon>Actinomycetes</taxon>
        <taxon>Micromonosporales</taxon>
        <taxon>Micromonosporaceae</taxon>
        <taxon>Actinoplanes</taxon>
    </lineage>
</organism>
<dbReference type="Gene3D" id="2.60.40.2810">
    <property type="match status" value="10"/>
</dbReference>
<evidence type="ECO:0000313" key="3">
    <source>
        <dbReference type="EMBL" id="SDT75650.1"/>
    </source>
</evidence>
<reference evidence="3 4" key="1">
    <citation type="submission" date="2016-10" db="EMBL/GenBank/DDBJ databases">
        <authorList>
            <person name="de Groot N.N."/>
        </authorList>
    </citation>
    <scope>NUCLEOTIDE SEQUENCE [LARGE SCALE GENOMIC DNA]</scope>
    <source>
        <strain evidence="3 4">DSM 43941</strain>
    </source>
</reference>
<dbReference type="Pfam" id="PF01345">
    <property type="entry name" value="DUF11"/>
    <property type="match status" value="2"/>
</dbReference>
<dbReference type="InterPro" id="IPR001434">
    <property type="entry name" value="OmcB-like_DUF11"/>
</dbReference>
<dbReference type="PANTHER" id="PTHR34720:SF9">
    <property type="entry name" value="BLR4714 PROTEIN"/>
    <property type="match status" value="1"/>
</dbReference>
<evidence type="ECO:0000259" key="2">
    <source>
        <dbReference type="Pfam" id="PF01345"/>
    </source>
</evidence>
<keyword evidence="1" id="KW-1133">Transmembrane helix</keyword>
<keyword evidence="1" id="KW-0472">Membrane</keyword>
<name>A0A1H2CYJ5_9ACTN</name>
<keyword evidence="1" id="KW-0812">Transmembrane</keyword>
<keyword evidence="4" id="KW-1185">Reference proteome</keyword>
<proteinExistence type="predicted"/>
<dbReference type="Gene3D" id="2.60.40.3440">
    <property type="match status" value="2"/>
</dbReference>
<feature type="transmembrane region" description="Helical" evidence="1">
    <location>
        <begin position="1729"/>
        <end position="1749"/>
    </location>
</feature>
<dbReference type="Pfam" id="PF17963">
    <property type="entry name" value="Big_9"/>
    <property type="match status" value="12"/>
</dbReference>
<feature type="domain" description="DUF11" evidence="2">
    <location>
        <begin position="377"/>
        <end position="470"/>
    </location>
</feature>
<dbReference type="Proteomes" id="UP000198688">
    <property type="component" value="Chromosome I"/>
</dbReference>
<dbReference type="EMBL" id="LT629758">
    <property type="protein sequence ID" value="SDT75650.1"/>
    <property type="molecule type" value="Genomic_DNA"/>
</dbReference>
<evidence type="ECO:0000256" key="1">
    <source>
        <dbReference type="SAM" id="Phobius"/>
    </source>
</evidence>
<dbReference type="PANTHER" id="PTHR34720">
    <property type="entry name" value="MICROCYSTIN DEPENDENT PROTEIN"/>
    <property type="match status" value="1"/>
</dbReference>
<dbReference type="NCBIfam" id="TIGR01451">
    <property type="entry name" value="B_ant_repeat"/>
    <property type="match status" value="1"/>
</dbReference>
<feature type="domain" description="DUF11" evidence="2">
    <location>
        <begin position="519"/>
        <end position="621"/>
    </location>
</feature>
<dbReference type="InterPro" id="IPR047589">
    <property type="entry name" value="DUF11_rpt"/>
</dbReference>
<dbReference type="SUPFAM" id="SSF49401">
    <property type="entry name" value="Bacterial adhesins"/>
    <property type="match status" value="1"/>
</dbReference>
<dbReference type="InterPro" id="IPR008966">
    <property type="entry name" value="Adhesion_dom_sf"/>
</dbReference>
<dbReference type="STRING" id="113562.SAMN04489716_7369"/>
<gene>
    <name evidence="3" type="ORF">SAMN04489716_7369</name>
</gene>
<evidence type="ECO:0000313" key="4">
    <source>
        <dbReference type="Proteomes" id="UP000198688"/>
    </source>
</evidence>
<accession>A0A1H2CYJ5</accession>
<protein>
    <recommendedName>
        <fullName evidence="2">DUF11 domain-containing protein</fullName>
    </recommendedName>
</protein>
<dbReference type="NCBIfam" id="NF012211">
    <property type="entry name" value="tand_rpt_95"/>
    <property type="match status" value="12"/>
</dbReference>